<dbReference type="EMBL" id="OBDY01000034">
    <property type="protein sequence ID" value="SNY69019.1"/>
    <property type="molecule type" value="Genomic_DNA"/>
</dbReference>
<dbReference type="Gene3D" id="3.20.20.30">
    <property type="entry name" value="Luciferase-like domain"/>
    <property type="match status" value="1"/>
</dbReference>
<evidence type="ECO:0000256" key="4">
    <source>
        <dbReference type="ARBA" id="ARBA00023033"/>
    </source>
</evidence>
<gene>
    <name evidence="6" type="ORF">SAMN05421748_13488</name>
</gene>
<accession>A0A285K8U6</accession>
<evidence type="ECO:0000313" key="6">
    <source>
        <dbReference type="EMBL" id="SNY69019.1"/>
    </source>
</evidence>
<dbReference type="RefSeq" id="WP_143235371.1">
    <property type="nucleotide sequence ID" value="NZ_OBDY01000034.1"/>
</dbReference>
<keyword evidence="2" id="KW-0288">FMN</keyword>
<reference evidence="6 7" key="1">
    <citation type="submission" date="2017-09" db="EMBL/GenBank/DDBJ databases">
        <authorList>
            <person name="Ehlers B."/>
            <person name="Leendertz F.H."/>
        </authorList>
    </citation>
    <scope>NUCLEOTIDE SEQUENCE [LARGE SCALE GENOMIC DNA]</scope>
    <source>
        <strain evidence="6 7">CGMCC 4.6857</strain>
    </source>
</reference>
<dbReference type="PANTHER" id="PTHR42847">
    <property type="entry name" value="ALKANESULFONATE MONOOXYGENASE"/>
    <property type="match status" value="1"/>
</dbReference>
<protein>
    <submittedName>
        <fullName evidence="6">Flavin-dependent oxidoreductase, luciferase family (Includes alkanesulfonate monooxygenase SsuD and methylene tetrahydromethanopterin reductase)</fullName>
    </submittedName>
</protein>
<dbReference type="OrthoDB" id="7374740at2"/>
<dbReference type="GO" id="GO:0046306">
    <property type="term" value="P:alkanesulfonate catabolic process"/>
    <property type="evidence" value="ECO:0007669"/>
    <property type="project" value="TreeGrafter"/>
</dbReference>
<keyword evidence="4 6" id="KW-0503">Monooxygenase</keyword>
<keyword evidence="3" id="KW-0560">Oxidoreductase</keyword>
<dbReference type="InterPro" id="IPR036661">
    <property type="entry name" value="Luciferase-like_sf"/>
</dbReference>
<evidence type="ECO:0000259" key="5">
    <source>
        <dbReference type="Pfam" id="PF00296"/>
    </source>
</evidence>
<keyword evidence="1" id="KW-0285">Flavoprotein</keyword>
<dbReference type="Pfam" id="PF00296">
    <property type="entry name" value="Bac_luciferase"/>
    <property type="match status" value="1"/>
</dbReference>
<organism evidence="6 7">
    <name type="scientific">Paractinoplanes atraurantiacus</name>
    <dbReference type="NCBI Taxonomy" id="1036182"/>
    <lineage>
        <taxon>Bacteria</taxon>
        <taxon>Bacillati</taxon>
        <taxon>Actinomycetota</taxon>
        <taxon>Actinomycetes</taxon>
        <taxon>Micromonosporales</taxon>
        <taxon>Micromonosporaceae</taxon>
        <taxon>Paractinoplanes</taxon>
    </lineage>
</organism>
<dbReference type="GO" id="GO:0008726">
    <property type="term" value="F:alkanesulfonate monooxygenase activity"/>
    <property type="evidence" value="ECO:0007669"/>
    <property type="project" value="TreeGrafter"/>
</dbReference>
<dbReference type="InterPro" id="IPR011251">
    <property type="entry name" value="Luciferase-like_dom"/>
</dbReference>
<evidence type="ECO:0000256" key="1">
    <source>
        <dbReference type="ARBA" id="ARBA00022630"/>
    </source>
</evidence>
<dbReference type="Proteomes" id="UP000219612">
    <property type="component" value="Unassembled WGS sequence"/>
</dbReference>
<dbReference type="InterPro" id="IPR050172">
    <property type="entry name" value="SsuD_RutA_monooxygenase"/>
</dbReference>
<name>A0A285K8U6_9ACTN</name>
<evidence type="ECO:0000256" key="3">
    <source>
        <dbReference type="ARBA" id="ARBA00023002"/>
    </source>
</evidence>
<sequence>MGAKIDAVMWPDRPWRELRGEWERAERLGIGRGWLWDHLVLGGRPVWHDAYAVLAAAAATTTTIGVGTMVTAPNFRHPVTTAKAALALDDVSGGRFVLGLGAGGPGDDAEALGTPPLSAAERGRRFVEFTEHVHTLLTEPAPTLEGEWFTARAAGLGGGLPRRPPLAVAATGPRGIALAAERADWFVTQDIRKRSVTPQAEVARQFGRLREACSPAGRAMPSTVVVLGYGGEQPLASIEAFRDCVGRYTELGATRVAVLWPRGDDAERQFAVLEKAELTA</sequence>
<feature type="domain" description="Luciferase-like" evidence="5">
    <location>
        <begin position="14"/>
        <end position="223"/>
    </location>
</feature>
<proteinExistence type="predicted"/>
<dbReference type="SUPFAM" id="SSF51679">
    <property type="entry name" value="Bacterial luciferase-like"/>
    <property type="match status" value="1"/>
</dbReference>
<keyword evidence="7" id="KW-1185">Reference proteome</keyword>
<evidence type="ECO:0000313" key="7">
    <source>
        <dbReference type="Proteomes" id="UP000219612"/>
    </source>
</evidence>
<dbReference type="PANTHER" id="PTHR42847:SF4">
    <property type="entry name" value="ALKANESULFONATE MONOOXYGENASE-RELATED"/>
    <property type="match status" value="1"/>
</dbReference>
<dbReference type="AlphaFoldDB" id="A0A285K8U6"/>
<evidence type="ECO:0000256" key="2">
    <source>
        <dbReference type="ARBA" id="ARBA00022643"/>
    </source>
</evidence>